<dbReference type="EMBL" id="NNRK01000029">
    <property type="protein sequence ID" value="OYR12935.1"/>
    <property type="molecule type" value="Genomic_DNA"/>
</dbReference>
<evidence type="ECO:0000313" key="2">
    <source>
        <dbReference type="Proteomes" id="UP000216345"/>
    </source>
</evidence>
<proteinExistence type="predicted"/>
<reference evidence="1 2" key="1">
    <citation type="submission" date="2017-07" db="EMBL/GenBank/DDBJ databases">
        <title>Phylogenetic study on the rhizospheric bacterium Ochrobactrum sp. A44.</title>
        <authorList>
            <person name="Krzyzanowska D.M."/>
            <person name="Ossowicki A."/>
            <person name="Rajewska M."/>
            <person name="Maciag T."/>
            <person name="Kaczynski Z."/>
            <person name="Czerwicka M."/>
            <person name="Jafra S."/>
        </authorList>
    </citation>
    <scope>NUCLEOTIDE SEQUENCE [LARGE SCALE GENOMIC DNA]</scope>
    <source>
        <strain evidence="1 2">PR17</strain>
    </source>
</reference>
<evidence type="ECO:0000313" key="1">
    <source>
        <dbReference type="EMBL" id="OYR12935.1"/>
    </source>
</evidence>
<protein>
    <submittedName>
        <fullName evidence="1">Uncharacterized protein</fullName>
    </submittedName>
</protein>
<gene>
    <name evidence="1" type="ORF">CEV32_1110</name>
</gene>
<accession>A0A256FDK6</accession>
<organism evidence="1 2">
    <name type="scientific">Brucella rhizosphaerae</name>
    <dbReference type="NCBI Taxonomy" id="571254"/>
    <lineage>
        <taxon>Bacteria</taxon>
        <taxon>Pseudomonadati</taxon>
        <taxon>Pseudomonadota</taxon>
        <taxon>Alphaproteobacteria</taxon>
        <taxon>Hyphomicrobiales</taxon>
        <taxon>Brucellaceae</taxon>
        <taxon>Brucella/Ochrobactrum group</taxon>
        <taxon>Brucella</taxon>
    </lineage>
</organism>
<dbReference type="Proteomes" id="UP000216345">
    <property type="component" value="Unassembled WGS sequence"/>
</dbReference>
<keyword evidence="2" id="KW-1185">Reference proteome</keyword>
<sequence>MPRNPLQRLAFQGLGFAANHKNSLHKRNKKLRFCAFGNHSFTGNVNHTR</sequence>
<comment type="caution">
    <text evidence="1">The sequence shown here is derived from an EMBL/GenBank/DDBJ whole genome shotgun (WGS) entry which is preliminary data.</text>
</comment>
<name>A0A256FDK6_9HYPH</name>
<dbReference type="AlphaFoldDB" id="A0A256FDK6"/>